<dbReference type="GO" id="GO:0005886">
    <property type="term" value="C:plasma membrane"/>
    <property type="evidence" value="ECO:0007669"/>
    <property type="project" value="UniProtKB-SubCell"/>
</dbReference>
<sequence>MSSLKLSTKINKYDTLRTVIAILIALIISAIIIFATSETPIYSINNFLFGPIQKLKYFSNVLEMMIPLTFTGLALCIIYQSKHFSLIADGCFFMGAIVASYVAINFTLPKAIHPVVAMIFSGIIGGCIGVLPGILKIKWKANELVTSLMFNYVFYFFGLYIVNYYLRDPEASVFASYRFNKSFALPRILPGTRLHAGFLIAILFIILAYIYIYKTKWGYEIRTVGDNINFAKYSGINTAKVIISSQFIAGAVAGIGGAIEMSGMYKRFLWDVTPSYAWDGVIIALLAKNNPKYVPLAAFFLSYLRIGADMMSRRADVDNEIISIIQAVMILLIAAERFLAYWKQREENKLAKEKYLNAKKEVQ</sequence>
<evidence type="ECO:0000256" key="1">
    <source>
        <dbReference type="ARBA" id="ARBA00004651"/>
    </source>
</evidence>
<gene>
    <name evidence="7" type="ORF">SAMN02745912_01458</name>
</gene>
<keyword evidence="2" id="KW-1003">Cell membrane</keyword>
<dbReference type="CDD" id="cd06580">
    <property type="entry name" value="TM_PBP1_transp_TpRbsC_like"/>
    <property type="match status" value="1"/>
</dbReference>
<comment type="subcellular location">
    <subcellularLocation>
        <location evidence="1">Cell membrane</location>
        <topology evidence="1">Multi-pass membrane protein</topology>
    </subcellularLocation>
</comment>
<feature type="transmembrane region" description="Helical" evidence="6">
    <location>
        <begin position="86"/>
        <end position="106"/>
    </location>
</feature>
<keyword evidence="3 6" id="KW-0812">Transmembrane</keyword>
<dbReference type="PANTHER" id="PTHR47089">
    <property type="entry name" value="ABC TRANSPORTER, PERMEASE PROTEIN"/>
    <property type="match status" value="1"/>
</dbReference>
<accession>A0A1M6MWX8</accession>
<name>A0A1M6MWX8_PARC5</name>
<organism evidence="7 8">
    <name type="scientific">Paramaledivibacter caminithermalis (strain DSM 15212 / CIP 107654 / DViRD3)</name>
    <name type="common">Clostridium caminithermale</name>
    <dbReference type="NCBI Taxonomy" id="1121301"/>
    <lineage>
        <taxon>Bacteria</taxon>
        <taxon>Bacillati</taxon>
        <taxon>Bacillota</taxon>
        <taxon>Clostridia</taxon>
        <taxon>Peptostreptococcales</taxon>
        <taxon>Caminicellaceae</taxon>
        <taxon>Paramaledivibacter</taxon>
    </lineage>
</organism>
<evidence type="ECO:0000313" key="8">
    <source>
        <dbReference type="Proteomes" id="UP000184465"/>
    </source>
</evidence>
<feature type="transmembrane region" description="Helical" evidence="6">
    <location>
        <begin position="194"/>
        <end position="212"/>
    </location>
</feature>
<feature type="transmembrane region" description="Helical" evidence="6">
    <location>
        <begin position="321"/>
        <end position="342"/>
    </location>
</feature>
<evidence type="ECO:0000256" key="6">
    <source>
        <dbReference type="SAM" id="Phobius"/>
    </source>
</evidence>
<feature type="transmembrane region" description="Helical" evidence="6">
    <location>
        <begin position="112"/>
        <end position="135"/>
    </location>
</feature>
<protein>
    <submittedName>
        <fullName evidence="7">Simple sugar transport system permease protein</fullName>
    </submittedName>
</protein>
<dbReference type="InterPro" id="IPR001851">
    <property type="entry name" value="ABC_transp_permease"/>
</dbReference>
<dbReference type="EMBL" id="FRAG01000013">
    <property type="protein sequence ID" value="SHJ87991.1"/>
    <property type="molecule type" value="Genomic_DNA"/>
</dbReference>
<dbReference type="Pfam" id="PF02653">
    <property type="entry name" value="BPD_transp_2"/>
    <property type="match status" value="1"/>
</dbReference>
<evidence type="ECO:0000256" key="2">
    <source>
        <dbReference type="ARBA" id="ARBA00022475"/>
    </source>
</evidence>
<keyword evidence="8" id="KW-1185">Reference proteome</keyword>
<dbReference type="RefSeq" id="WP_073148441.1">
    <property type="nucleotide sequence ID" value="NZ_FRAG01000013.1"/>
</dbReference>
<keyword evidence="4 6" id="KW-1133">Transmembrane helix</keyword>
<keyword evidence="7" id="KW-0762">Sugar transport</keyword>
<proteinExistence type="predicted"/>
<dbReference type="Proteomes" id="UP000184465">
    <property type="component" value="Unassembled WGS sequence"/>
</dbReference>
<reference evidence="7 8" key="1">
    <citation type="submission" date="2016-11" db="EMBL/GenBank/DDBJ databases">
        <authorList>
            <person name="Jaros S."/>
            <person name="Januszkiewicz K."/>
            <person name="Wedrychowicz H."/>
        </authorList>
    </citation>
    <scope>NUCLEOTIDE SEQUENCE [LARGE SCALE GENOMIC DNA]</scope>
    <source>
        <strain evidence="7 8">DSM 15212</strain>
    </source>
</reference>
<evidence type="ECO:0000313" key="7">
    <source>
        <dbReference type="EMBL" id="SHJ87991.1"/>
    </source>
</evidence>
<dbReference type="GO" id="GO:0022857">
    <property type="term" value="F:transmembrane transporter activity"/>
    <property type="evidence" value="ECO:0007669"/>
    <property type="project" value="InterPro"/>
</dbReference>
<evidence type="ECO:0000256" key="3">
    <source>
        <dbReference type="ARBA" id="ARBA00022692"/>
    </source>
</evidence>
<keyword evidence="7" id="KW-0813">Transport</keyword>
<dbReference type="PANTHER" id="PTHR47089:SF1">
    <property type="entry name" value="GUANOSINE ABC TRANSPORTER PERMEASE PROTEIN NUPP"/>
    <property type="match status" value="1"/>
</dbReference>
<feature type="transmembrane region" description="Helical" evidence="6">
    <location>
        <begin position="57"/>
        <end position="79"/>
    </location>
</feature>
<dbReference type="OrthoDB" id="45037at2"/>
<dbReference type="STRING" id="1121301.SAMN02745912_01458"/>
<evidence type="ECO:0000256" key="4">
    <source>
        <dbReference type="ARBA" id="ARBA00022989"/>
    </source>
</evidence>
<dbReference type="AlphaFoldDB" id="A0A1M6MWX8"/>
<keyword evidence="5 6" id="KW-0472">Membrane</keyword>
<feature type="transmembrane region" description="Helical" evidence="6">
    <location>
        <begin position="20"/>
        <end position="37"/>
    </location>
</feature>
<evidence type="ECO:0000256" key="5">
    <source>
        <dbReference type="ARBA" id="ARBA00023136"/>
    </source>
</evidence>
<feature type="transmembrane region" description="Helical" evidence="6">
    <location>
        <begin position="147"/>
        <end position="166"/>
    </location>
</feature>